<gene>
    <name evidence="8" type="ORF">CHIRRI_LOCUS11931</name>
</gene>
<dbReference type="Gene3D" id="1.20.58.420">
    <property type="entry name" value="AHSP"/>
    <property type="match status" value="1"/>
</dbReference>
<keyword evidence="6" id="KW-0732">Signal</keyword>
<keyword evidence="2" id="KW-0342">GTP-binding</keyword>
<feature type="region of interest" description="Disordered" evidence="5">
    <location>
        <begin position="21"/>
        <end position="42"/>
    </location>
</feature>
<dbReference type="EMBL" id="OU895879">
    <property type="protein sequence ID" value="CAG9809102.1"/>
    <property type="molecule type" value="Genomic_DNA"/>
</dbReference>
<proteinExistence type="inferred from homology"/>
<dbReference type="SUPFAM" id="SSF52540">
    <property type="entry name" value="P-loop containing nucleoside triphosphate hydrolases"/>
    <property type="match status" value="1"/>
</dbReference>
<evidence type="ECO:0000256" key="6">
    <source>
        <dbReference type="SAM" id="SignalP"/>
    </source>
</evidence>
<dbReference type="InterPro" id="IPR030386">
    <property type="entry name" value="G_GB1_RHD3_dom"/>
</dbReference>
<dbReference type="AlphaFoldDB" id="A0A9N9S4I0"/>
<keyword evidence="1" id="KW-0547">Nucleotide-binding</keyword>
<organism evidence="8 9">
    <name type="scientific">Chironomus riparius</name>
    <dbReference type="NCBI Taxonomy" id="315576"/>
    <lineage>
        <taxon>Eukaryota</taxon>
        <taxon>Metazoa</taxon>
        <taxon>Ecdysozoa</taxon>
        <taxon>Arthropoda</taxon>
        <taxon>Hexapoda</taxon>
        <taxon>Insecta</taxon>
        <taxon>Pterygota</taxon>
        <taxon>Neoptera</taxon>
        <taxon>Endopterygota</taxon>
        <taxon>Diptera</taxon>
        <taxon>Nematocera</taxon>
        <taxon>Chironomoidea</taxon>
        <taxon>Chironomidae</taxon>
        <taxon>Chironominae</taxon>
        <taxon>Chironomus</taxon>
    </lineage>
</organism>
<evidence type="ECO:0000256" key="1">
    <source>
        <dbReference type="ARBA" id="ARBA00022741"/>
    </source>
</evidence>
<dbReference type="Gene3D" id="3.40.50.300">
    <property type="entry name" value="P-loop containing nucleotide triphosphate hydrolases"/>
    <property type="match status" value="1"/>
</dbReference>
<evidence type="ECO:0000256" key="4">
    <source>
        <dbReference type="SAM" id="Coils"/>
    </source>
</evidence>
<dbReference type="PANTHER" id="PTHR10751">
    <property type="entry name" value="GUANYLATE BINDING PROTEIN"/>
    <property type="match status" value="1"/>
</dbReference>
<accession>A0A9N9S4I0</accession>
<keyword evidence="4" id="KW-0175">Coiled coil</keyword>
<feature type="chain" id="PRO_5040155581" description="GB1/RHD3-type G domain-containing protein" evidence="6">
    <location>
        <begin position="18"/>
        <end position="750"/>
    </location>
</feature>
<dbReference type="InterPro" id="IPR015894">
    <property type="entry name" value="Guanylate-bd_N"/>
</dbReference>
<feature type="domain" description="GB1/RHD3-type G" evidence="7">
    <location>
        <begin position="72"/>
        <end position="342"/>
    </location>
</feature>
<evidence type="ECO:0000256" key="3">
    <source>
        <dbReference type="PROSITE-ProRule" id="PRU01052"/>
    </source>
</evidence>
<reference evidence="8" key="2">
    <citation type="submission" date="2022-10" db="EMBL/GenBank/DDBJ databases">
        <authorList>
            <consortium name="ENA_rothamsted_submissions"/>
            <consortium name="culmorum"/>
            <person name="King R."/>
        </authorList>
    </citation>
    <scope>NUCLEOTIDE SEQUENCE</scope>
</reference>
<dbReference type="GO" id="GO:0005525">
    <property type="term" value="F:GTP binding"/>
    <property type="evidence" value="ECO:0007669"/>
    <property type="project" value="UniProtKB-KW"/>
</dbReference>
<feature type="signal peptide" evidence="6">
    <location>
        <begin position="1"/>
        <end position="17"/>
    </location>
</feature>
<comment type="similarity">
    <text evidence="3">Belongs to the TRAFAC class dynamin-like GTPase superfamily. GB1/RHD3 GTPase family.</text>
</comment>
<dbReference type="InterPro" id="IPR027417">
    <property type="entry name" value="P-loop_NTPase"/>
</dbReference>
<name>A0A9N9S4I0_9DIPT</name>
<dbReference type="Proteomes" id="UP001153620">
    <property type="component" value="Chromosome 3"/>
</dbReference>
<evidence type="ECO:0000256" key="2">
    <source>
        <dbReference type="ARBA" id="ARBA00023134"/>
    </source>
</evidence>
<keyword evidence="9" id="KW-1185">Reference proteome</keyword>
<dbReference type="PROSITE" id="PS51715">
    <property type="entry name" value="G_GB1_RHD3"/>
    <property type="match status" value="1"/>
</dbReference>
<reference evidence="8" key="1">
    <citation type="submission" date="2022-01" db="EMBL/GenBank/DDBJ databases">
        <authorList>
            <person name="King R."/>
        </authorList>
    </citation>
    <scope>NUCLEOTIDE SEQUENCE</scope>
</reference>
<protein>
    <recommendedName>
        <fullName evidence="7">GB1/RHD3-type G domain-containing protein</fullName>
    </recommendedName>
</protein>
<dbReference type="OrthoDB" id="7788754at2759"/>
<evidence type="ECO:0000313" key="8">
    <source>
        <dbReference type="EMBL" id="CAG9809102.1"/>
    </source>
</evidence>
<evidence type="ECO:0000256" key="5">
    <source>
        <dbReference type="SAM" id="MobiDB-lite"/>
    </source>
</evidence>
<evidence type="ECO:0000313" key="9">
    <source>
        <dbReference type="Proteomes" id="UP001153620"/>
    </source>
</evidence>
<feature type="coiled-coil region" evidence="4">
    <location>
        <begin position="497"/>
        <end position="706"/>
    </location>
</feature>
<evidence type="ECO:0000259" key="7">
    <source>
        <dbReference type="PROSITE" id="PS51715"/>
    </source>
</evidence>
<sequence>MKILVVFIIFSISQVLTNPVGGNEDEPEVQQTSEHSHPYGGPINLMKFDEHENVIIDEDSLERTFNHPLVKDRKIVAVSIIGAFRKGKSFLMDYALRYMYANYKSVAFPDNPLTSKTNWVGNLEEPLTGFTWRGGASRDTTGVVLWSDVFLDEQKDPKTKKIEKLAIILMDTQGLFDTKTSATDNSRIFALGTLISSVQIFNLNDVIQENQLEYLHMATDFAKFAMKQHKKYSKGSKNYKPFQTLIFLMRDWQNVVDFEYGNQGGAEYLAQVLNIDPKQPKTLQDVRKYIKESFDQRLCFLMPHPGFEVVNNNNYDGRFSALSEDFQTQLKDFLYSLLQPKNLKKKKILNNEVVGTEYLEYLKVYFEAFQSNEIPKIDTLHGITVRKQYDIVMTEAFIEYQNILGGITIDIQIGDQWKEKNVLEQEMNQIHQNAKQNAIKIFKDKKKLGSEADEKKYEDELRAKLETKFNEWKAFNFNKYQELKTVDEANKIKLSEMKNETDIKIQQEQELARIEREKLEREHQEKTNILEGTIQEVRNKTTEEIKILQAEFNKTQIEAERQRQLLLDQLENEKLQIKKKAKDAEIQLKNQLDSMQQEMRKKEELIKKEIEDKKEEKIEMLRIKAEERKMELERQTIIEANRAQIMAAQREAEKERIQEERSIRKQAEIQKREERKRADREQREAFQLFQQQIAESRIQAQREEREARERSDRQMQMIMANANAKPKEDSGTGTIWAVVGGIAAASLFLG</sequence>
<dbReference type="GO" id="GO:0003924">
    <property type="term" value="F:GTPase activity"/>
    <property type="evidence" value="ECO:0007669"/>
    <property type="project" value="InterPro"/>
</dbReference>
<dbReference type="Pfam" id="PF02263">
    <property type="entry name" value="GBP"/>
    <property type="match status" value="1"/>
</dbReference>